<evidence type="ECO:0000259" key="8">
    <source>
        <dbReference type="Pfam" id="PF06271"/>
    </source>
</evidence>
<dbReference type="RefSeq" id="WP_083000176.1">
    <property type="nucleotide sequence ID" value="NZ_AP022591.1"/>
</dbReference>
<proteinExistence type="predicted"/>
<feature type="domain" description="RDD" evidence="8">
    <location>
        <begin position="25"/>
        <end position="149"/>
    </location>
</feature>
<dbReference type="AlphaFoldDB" id="A0A1X0C1J6"/>
<dbReference type="GO" id="GO:0005886">
    <property type="term" value="C:plasma membrane"/>
    <property type="evidence" value="ECO:0007669"/>
    <property type="project" value="UniProtKB-SubCell"/>
</dbReference>
<evidence type="ECO:0000256" key="4">
    <source>
        <dbReference type="ARBA" id="ARBA00022989"/>
    </source>
</evidence>
<keyword evidence="2" id="KW-1003">Cell membrane</keyword>
<dbReference type="KEGG" id="mcee:MCEL_33250"/>
<dbReference type="InterPro" id="IPR051791">
    <property type="entry name" value="Pra-immunoreactive"/>
</dbReference>
<evidence type="ECO:0000256" key="3">
    <source>
        <dbReference type="ARBA" id="ARBA00022692"/>
    </source>
</evidence>
<sequence length="327" mass="35810">MTSSTLTLDTTPDSPATDQATVEPVASWPARAGAFAVDVLIGLAVLVTLALVSLTAPLRSPLWWCYIAAVVVVVLVIAVNRLVLPGIVGFSLGRAVFGIAVRKRDGSPVGVWRLLIRDGAHLLDTVGLFIGWLWPLWDRRNRTFADLLLRTEVRPVAPPARNVRKLTAIALIVATIGCATAIGVNYWVVYRHERAVAATKQQITEQGPRIVEEMLSYKRDTMQEDFTRAQALTTDGYRDQLIAQQQAAQKAGVTSNEYWAVSSALLSASPDKAEMLLAMQGQRGDDPKNLKFITATVRADFAKSDDGQWRVSDLTVLKRPHMNAQGR</sequence>
<dbReference type="InterPro" id="IPR010432">
    <property type="entry name" value="RDD"/>
</dbReference>
<name>A0A1X0C1J6_MYCCF</name>
<keyword evidence="3 7" id="KW-0812">Transmembrane</keyword>
<gene>
    <name evidence="9" type="ORF">MCEL_33250</name>
</gene>
<evidence type="ECO:0000256" key="2">
    <source>
        <dbReference type="ARBA" id="ARBA00022475"/>
    </source>
</evidence>
<dbReference type="STRING" id="1249101.BST21_03085"/>
<keyword evidence="4 7" id="KW-1133">Transmembrane helix</keyword>
<feature type="compositionally biased region" description="Low complexity" evidence="6">
    <location>
        <begin position="1"/>
        <end position="18"/>
    </location>
</feature>
<dbReference type="Pfam" id="PF06271">
    <property type="entry name" value="RDD"/>
    <property type="match status" value="1"/>
</dbReference>
<reference evidence="9 10" key="1">
    <citation type="journal article" date="2019" name="Emerg. Microbes Infect.">
        <title>Comprehensive subspecies identification of 175 nontuberculous mycobacteria species based on 7547 genomic profiles.</title>
        <authorList>
            <person name="Matsumoto Y."/>
            <person name="Kinjo T."/>
            <person name="Motooka D."/>
            <person name="Nabeya D."/>
            <person name="Jung N."/>
            <person name="Uechi K."/>
            <person name="Horii T."/>
            <person name="Iida T."/>
            <person name="Fujita J."/>
            <person name="Nakamura S."/>
        </authorList>
    </citation>
    <scope>NUCLEOTIDE SEQUENCE [LARGE SCALE GENOMIC DNA]</scope>
    <source>
        <strain evidence="9 10">JCM 18439</strain>
    </source>
</reference>
<evidence type="ECO:0000313" key="10">
    <source>
        <dbReference type="Proteomes" id="UP000466431"/>
    </source>
</evidence>
<feature type="region of interest" description="Disordered" evidence="6">
    <location>
        <begin position="1"/>
        <end position="20"/>
    </location>
</feature>
<dbReference type="PANTHER" id="PTHR36115:SF6">
    <property type="entry name" value="PROLINE-RICH ANTIGEN HOMOLOG"/>
    <property type="match status" value="1"/>
</dbReference>
<feature type="transmembrane region" description="Helical" evidence="7">
    <location>
        <begin position="61"/>
        <end position="78"/>
    </location>
</feature>
<comment type="subcellular location">
    <subcellularLocation>
        <location evidence="1">Cell membrane</location>
        <topology evidence="1">Multi-pass membrane protein</topology>
    </subcellularLocation>
</comment>
<dbReference type="EMBL" id="AP022591">
    <property type="protein sequence ID" value="BBY45030.1"/>
    <property type="molecule type" value="Genomic_DNA"/>
</dbReference>
<feature type="transmembrane region" description="Helical" evidence="7">
    <location>
        <begin position="168"/>
        <end position="190"/>
    </location>
</feature>
<dbReference type="Proteomes" id="UP000466431">
    <property type="component" value="Chromosome"/>
</dbReference>
<dbReference type="PANTHER" id="PTHR36115">
    <property type="entry name" value="PROLINE-RICH ANTIGEN HOMOLOG-RELATED"/>
    <property type="match status" value="1"/>
</dbReference>
<protein>
    <submittedName>
        <fullName evidence="9">RDD family protein</fullName>
    </submittedName>
</protein>
<evidence type="ECO:0000256" key="7">
    <source>
        <dbReference type="SAM" id="Phobius"/>
    </source>
</evidence>
<feature type="transmembrane region" description="Helical" evidence="7">
    <location>
        <begin position="32"/>
        <end position="54"/>
    </location>
</feature>
<dbReference type="OrthoDB" id="9793824at2"/>
<evidence type="ECO:0000256" key="1">
    <source>
        <dbReference type="ARBA" id="ARBA00004651"/>
    </source>
</evidence>
<organism evidence="9 10">
    <name type="scientific">Mycolicibacterium celeriflavum</name>
    <name type="common">Mycobacterium celeriflavum</name>
    <dbReference type="NCBI Taxonomy" id="1249101"/>
    <lineage>
        <taxon>Bacteria</taxon>
        <taxon>Bacillati</taxon>
        <taxon>Actinomycetota</taxon>
        <taxon>Actinomycetes</taxon>
        <taxon>Mycobacteriales</taxon>
        <taxon>Mycobacteriaceae</taxon>
        <taxon>Mycolicibacterium</taxon>
    </lineage>
</organism>
<keyword evidence="10" id="KW-1185">Reference proteome</keyword>
<keyword evidence="5 7" id="KW-0472">Membrane</keyword>
<evidence type="ECO:0000313" key="9">
    <source>
        <dbReference type="EMBL" id="BBY45030.1"/>
    </source>
</evidence>
<evidence type="ECO:0000256" key="6">
    <source>
        <dbReference type="SAM" id="MobiDB-lite"/>
    </source>
</evidence>
<evidence type="ECO:0000256" key="5">
    <source>
        <dbReference type="ARBA" id="ARBA00023136"/>
    </source>
</evidence>
<accession>A0A1X0C1J6</accession>